<dbReference type="InterPro" id="IPR008972">
    <property type="entry name" value="Cupredoxin"/>
</dbReference>
<evidence type="ECO:0000313" key="1">
    <source>
        <dbReference type="Ensembl" id="ENSCCRP00010102955.1"/>
    </source>
</evidence>
<dbReference type="SUPFAM" id="SSF49503">
    <property type="entry name" value="Cupredoxins"/>
    <property type="match status" value="1"/>
</dbReference>
<name>A0A8C1PGT8_CYPCA</name>
<evidence type="ECO:0008006" key="3">
    <source>
        <dbReference type="Google" id="ProtNLM"/>
    </source>
</evidence>
<organism evidence="1 2">
    <name type="scientific">Cyprinus carpio</name>
    <name type="common">Common carp</name>
    <dbReference type="NCBI Taxonomy" id="7962"/>
    <lineage>
        <taxon>Eukaryota</taxon>
        <taxon>Metazoa</taxon>
        <taxon>Chordata</taxon>
        <taxon>Craniata</taxon>
        <taxon>Vertebrata</taxon>
        <taxon>Euteleostomi</taxon>
        <taxon>Actinopterygii</taxon>
        <taxon>Neopterygii</taxon>
        <taxon>Teleostei</taxon>
        <taxon>Ostariophysi</taxon>
        <taxon>Cypriniformes</taxon>
        <taxon>Cyprinidae</taxon>
        <taxon>Cyprininae</taxon>
        <taxon>Cyprinus</taxon>
    </lineage>
</organism>
<protein>
    <recommendedName>
        <fullName evidence="3">Plastocyanin-like domain-containing protein</fullName>
    </recommendedName>
</protein>
<sequence length="109" mass="12804">MFTHCNEFLKKEGKFIGSEYKKMLYREYTDETFTKPKERSADMEHLRTMGPMIHGKVGEKVKIVLKNMAKRPYSIHAYGVKTDSPQSIVLNVSTQYSSCYYYSPKKKKF</sequence>
<dbReference type="AlphaFoldDB" id="A0A8C1PGT8"/>
<accession>A0A8C1PGT8</accession>
<proteinExistence type="predicted"/>
<reference evidence="1" key="1">
    <citation type="submission" date="2025-08" db="UniProtKB">
        <authorList>
            <consortium name="Ensembl"/>
        </authorList>
    </citation>
    <scope>IDENTIFICATION</scope>
</reference>
<dbReference type="Gene3D" id="2.60.40.420">
    <property type="entry name" value="Cupredoxins - blue copper proteins"/>
    <property type="match status" value="1"/>
</dbReference>
<reference evidence="1" key="2">
    <citation type="submission" date="2025-09" db="UniProtKB">
        <authorList>
            <consortium name="Ensembl"/>
        </authorList>
    </citation>
    <scope>IDENTIFICATION</scope>
</reference>
<keyword evidence="2" id="KW-1185">Reference proteome</keyword>
<dbReference type="Ensembl" id="ENSCCRT00010114387.1">
    <property type="protein sequence ID" value="ENSCCRP00010102955.1"/>
    <property type="gene ID" value="ENSCCRG00010045332.1"/>
</dbReference>
<dbReference type="Proteomes" id="UP000694427">
    <property type="component" value="Unplaced"/>
</dbReference>
<evidence type="ECO:0000313" key="2">
    <source>
        <dbReference type="Proteomes" id="UP000694427"/>
    </source>
</evidence>